<organism evidence="1 2">
    <name type="scientific">Russula earlei</name>
    <dbReference type="NCBI Taxonomy" id="71964"/>
    <lineage>
        <taxon>Eukaryota</taxon>
        <taxon>Fungi</taxon>
        <taxon>Dikarya</taxon>
        <taxon>Basidiomycota</taxon>
        <taxon>Agaricomycotina</taxon>
        <taxon>Agaricomycetes</taxon>
        <taxon>Russulales</taxon>
        <taxon>Russulaceae</taxon>
        <taxon>Russula</taxon>
    </lineage>
</organism>
<sequence>MQIVIPAHAAYRTIRLHGQRGPTPWESIASCPDRAAGVQSIVLFDRSEEARYLPDRAPNIDALINITRHRSRERALKAETLAAATRALLVMPNVHNLVFSATLSGDTPACHAAEAAFWGAISSHGSLRHLEYSQAVGSPTLLPRYTTDVRMYPFWSISDLTSLSVRHAAFLRHPPSVIQFSRVLRSSPALESLSIEAQVPSFDLHALLHDVRFPRLRTLALALAVHPAHSDPAAGALAAFLERTPTLEHAAWRHIDPGPLSPRALPSLRSLRAEVPDSPGGAGRGLLLRGGAELAALGPVCIAPRTVDAMALMRREALCLLDVAAFESIAMLVRAVRLFPRLRWLRVPAVDYWYAYAPATPAPVHLGEWVQLLGSLPTLEVFRGVSIFRDPELIGPDDNDQRARDLINICPRLQRVEHWDLEPTREIALTREGNRASWRVEVVDNPDERFTWWT</sequence>
<reference evidence="1" key="1">
    <citation type="submission" date="2021-03" db="EMBL/GenBank/DDBJ databases">
        <title>Evolutionary priming and transition to the ectomycorrhizal habit in an iconic lineage of mushroom-forming fungi: is preadaptation a requirement?</title>
        <authorList>
            <consortium name="DOE Joint Genome Institute"/>
            <person name="Looney B.P."/>
            <person name="Miyauchi S."/>
            <person name="Morin E."/>
            <person name="Drula E."/>
            <person name="Courty P.E."/>
            <person name="Chicoki N."/>
            <person name="Fauchery L."/>
            <person name="Kohler A."/>
            <person name="Kuo A."/>
            <person name="LaButti K."/>
            <person name="Pangilinan J."/>
            <person name="Lipzen A."/>
            <person name="Riley R."/>
            <person name="Andreopoulos W."/>
            <person name="He G."/>
            <person name="Johnson J."/>
            <person name="Barry K.W."/>
            <person name="Grigoriev I.V."/>
            <person name="Nagy L."/>
            <person name="Hibbett D."/>
            <person name="Henrissat B."/>
            <person name="Matheny P.B."/>
            <person name="Labbe J."/>
            <person name="Martin A.F."/>
        </authorList>
    </citation>
    <scope>NUCLEOTIDE SEQUENCE</scope>
    <source>
        <strain evidence="1">BPL698</strain>
    </source>
</reference>
<protein>
    <submittedName>
        <fullName evidence="1">Uncharacterized protein</fullName>
    </submittedName>
</protein>
<name>A0ACC0UH93_9AGAM</name>
<dbReference type="EMBL" id="JAGFNK010000029">
    <property type="protein sequence ID" value="KAI9511018.1"/>
    <property type="molecule type" value="Genomic_DNA"/>
</dbReference>
<gene>
    <name evidence="1" type="ORF">F5148DRAFT_1327872</name>
</gene>
<evidence type="ECO:0000313" key="2">
    <source>
        <dbReference type="Proteomes" id="UP001207468"/>
    </source>
</evidence>
<keyword evidence="2" id="KW-1185">Reference proteome</keyword>
<proteinExistence type="predicted"/>
<accession>A0ACC0UH93</accession>
<evidence type="ECO:0000313" key="1">
    <source>
        <dbReference type="EMBL" id="KAI9511018.1"/>
    </source>
</evidence>
<dbReference type="Proteomes" id="UP001207468">
    <property type="component" value="Unassembled WGS sequence"/>
</dbReference>
<comment type="caution">
    <text evidence="1">The sequence shown here is derived from an EMBL/GenBank/DDBJ whole genome shotgun (WGS) entry which is preliminary data.</text>
</comment>